<dbReference type="GO" id="GO:0034040">
    <property type="term" value="F:ATPase-coupled lipid transmembrane transporter activity"/>
    <property type="evidence" value="ECO:0007669"/>
    <property type="project" value="TreeGrafter"/>
</dbReference>
<evidence type="ECO:0000313" key="10">
    <source>
        <dbReference type="EMBL" id="PXV95629.1"/>
    </source>
</evidence>
<dbReference type="InterPro" id="IPR003593">
    <property type="entry name" value="AAA+_ATPase"/>
</dbReference>
<dbReference type="PANTHER" id="PTHR24221">
    <property type="entry name" value="ATP-BINDING CASSETTE SUB-FAMILY B"/>
    <property type="match status" value="1"/>
</dbReference>
<feature type="domain" description="ABC transmembrane type-1" evidence="9">
    <location>
        <begin position="24"/>
        <end position="305"/>
    </location>
</feature>
<evidence type="ECO:0000256" key="2">
    <source>
        <dbReference type="ARBA" id="ARBA00022692"/>
    </source>
</evidence>
<dbReference type="GO" id="GO:0005524">
    <property type="term" value="F:ATP binding"/>
    <property type="evidence" value="ECO:0007669"/>
    <property type="project" value="UniProtKB-KW"/>
</dbReference>
<feature type="transmembrane region" description="Helical" evidence="7">
    <location>
        <begin position="160"/>
        <end position="180"/>
    </location>
</feature>
<accession>A0A318ERM8</accession>
<organism evidence="10 11">
    <name type="scientific">Lachnotalea glycerini</name>
    <dbReference type="NCBI Taxonomy" id="1763509"/>
    <lineage>
        <taxon>Bacteria</taxon>
        <taxon>Bacillati</taxon>
        <taxon>Bacillota</taxon>
        <taxon>Clostridia</taxon>
        <taxon>Lachnospirales</taxon>
        <taxon>Lachnospiraceae</taxon>
        <taxon>Lachnotalea</taxon>
    </lineage>
</organism>
<evidence type="ECO:0000313" key="11">
    <source>
        <dbReference type="Proteomes" id="UP000247523"/>
    </source>
</evidence>
<dbReference type="PROSITE" id="PS50929">
    <property type="entry name" value="ABC_TM1F"/>
    <property type="match status" value="1"/>
</dbReference>
<feature type="domain" description="ABC transporter" evidence="8">
    <location>
        <begin position="337"/>
        <end position="569"/>
    </location>
</feature>
<dbReference type="SUPFAM" id="SSF90123">
    <property type="entry name" value="ABC transporter transmembrane region"/>
    <property type="match status" value="1"/>
</dbReference>
<evidence type="ECO:0000259" key="9">
    <source>
        <dbReference type="PROSITE" id="PS50929"/>
    </source>
</evidence>
<protein>
    <submittedName>
        <fullName evidence="10">ABC-type multidrug transport system fused ATPase/permease subunit</fullName>
    </submittedName>
</protein>
<reference evidence="10 11" key="1">
    <citation type="submission" date="2018-05" db="EMBL/GenBank/DDBJ databases">
        <title>Genomic Encyclopedia of Type Strains, Phase IV (KMG-IV): sequencing the most valuable type-strain genomes for metagenomic binning, comparative biology and taxonomic classification.</title>
        <authorList>
            <person name="Goeker M."/>
        </authorList>
    </citation>
    <scope>NUCLEOTIDE SEQUENCE [LARGE SCALE GENOMIC DNA]</scope>
    <source>
        <strain evidence="10 11">DSM 28816</strain>
    </source>
</reference>
<dbReference type="Pfam" id="PF00664">
    <property type="entry name" value="ABC_membrane"/>
    <property type="match status" value="1"/>
</dbReference>
<evidence type="ECO:0000256" key="4">
    <source>
        <dbReference type="ARBA" id="ARBA00022840"/>
    </source>
</evidence>
<dbReference type="Gene3D" id="3.40.50.300">
    <property type="entry name" value="P-loop containing nucleotide triphosphate hydrolases"/>
    <property type="match status" value="1"/>
</dbReference>
<keyword evidence="5 7" id="KW-1133">Transmembrane helix</keyword>
<evidence type="ECO:0000259" key="8">
    <source>
        <dbReference type="PROSITE" id="PS50893"/>
    </source>
</evidence>
<dbReference type="InterPro" id="IPR039421">
    <property type="entry name" value="Type_1_exporter"/>
</dbReference>
<dbReference type="RefSeq" id="WP_110290071.1">
    <property type="nucleotide sequence ID" value="NZ_QICS01000001.1"/>
</dbReference>
<dbReference type="InterPro" id="IPR027417">
    <property type="entry name" value="P-loop_NTPase"/>
</dbReference>
<dbReference type="InterPro" id="IPR011527">
    <property type="entry name" value="ABC1_TM_dom"/>
</dbReference>
<dbReference type="AlphaFoldDB" id="A0A318ERM8"/>
<keyword evidence="3" id="KW-0547">Nucleotide-binding</keyword>
<keyword evidence="4" id="KW-0067">ATP-binding</keyword>
<feature type="transmembrane region" description="Helical" evidence="7">
    <location>
        <begin position="21"/>
        <end position="45"/>
    </location>
</feature>
<dbReference type="InterPro" id="IPR036640">
    <property type="entry name" value="ABC1_TM_sf"/>
</dbReference>
<feature type="transmembrane region" description="Helical" evidence="7">
    <location>
        <begin position="134"/>
        <end position="154"/>
    </location>
</feature>
<evidence type="ECO:0000256" key="3">
    <source>
        <dbReference type="ARBA" id="ARBA00022741"/>
    </source>
</evidence>
<dbReference type="PANTHER" id="PTHR24221:SF654">
    <property type="entry name" value="ATP-BINDING CASSETTE SUB-FAMILY B MEMBER 6"/>
    <property type="match status" value="1"/>
</dbReference>
<gene>
    <name evidence="10" type="ORF">C8E03_101259</name>
</gene>
<sequence>MSGSSQEFNNCLKQFRLHNRMNLFMTLVVQVIVVITNVSLAFFIMMIVNSMEQKNQSLFFCSMLFMLLVVVIYFLFSTLLKYFKNLYMKRALSQFKKYVFEKILKKSISEFNNEFSGKFISAFTNDLNSIEMNYLNGNIAIFNYGVMFFIAILAMAYVNLVITLCVLFGCLIPVAVSLILGKKLVAKERKTSDENATFVDQIKDLLNGFLEIKSFKAENEVLALFGEQNFTLEETKRERRDTNDTMLIAGQISSLVVIIIIFILGIIFIFKGTMTIASVLGCVQLSNYITDPIKQLVSLISNKKASIGLISKLADIIKERVNQAVKEIHINEIKRGITLKDVTLKYEEGTYILNHINMVFSKGKSYAIVGGSGSGKSTLIKLMLGYFENYGGKVEYDDKELSTINLDSLYDVVSVIQQNVFLFDKSIKNNITMFKEFDEEKMEHAISLAGLKNLIAKKGEDYNCGESGSNLSGGEKQRISIARCLLRETPVLLMDEATASLDNATAYLVENQILQIEGITRIIVTHRLEESLLRKYDEILVMRDGRIEEAGNFEKLMKAGGYFSALFLVAKEGCCES</sequence>
<keyword evidence="6 7" id="KW-0472">Membrane</keyword>
<evidence type="ECO:0000256" key="7">
    <source>
        <dbReference type="SAM" id="Phobius"/>
    </source>
</evidence>
<dbReference type="GO" id="GO:0140359">
    <property type="term" value="F:ABC-type transporter activity"/>
    <property type="evidence" value="ECO:0007669"/>
    <property type="project" value="InterPro"/>
</dbReference>
<dbReference type="GO" id="GO:0016887">
    <property type="term" value="F:ATP hydrolysis activity"/>
    <property type="evidence" value="ECO:0007669"/>
    <property type="project" value="InterPro"/>
</dbReference>
<dbReference type="EMBL" id="QICS01000001">
    <property type="protein sequence ID" value="PXV95629.1"/>
    <property type="molecule type" value="Genomic_DNA"/>
</dbReference>
<feature type="transmembrane region" description="Helical" evidence="7">
    <location>
        <begin position="246"/>
        <end position="270"/>
    </location>
</feature>
<dbReference type="CDD" id="cd03228">
    <property type="entry name" value="ABCC_MRP_Like"/>
    <property type="match status" value="1"/>
</dbReference>
<dbReference type="Pfam" id="PF00005">
    <property type="entry name" value="ABC_tran"/>
    <property type="match status" value="1"/>
</dbReference>
<name>A0A318ERM8_9FIRM</name>
<dbReference type="PROSITE" id="PS50893">
    <property type="entry name" value="ABC_TRANSPORTER_2"/>
    <property type="match status" value="1"/>
</dbReference>
<dbReference type="SUPFAM" id="SSF52540">
    <property type="entry name" value="P-loop containing nucleoside triphosphate hydrolases"/>
    <property type="match status" value="1"/>
</dbReference>
<dbReference type="Gene3D" id="1.20.1560.10">
    <property type="entry name" value="ABC transporter type 1, transmembrane domain"/>
    <property type="match status" value="1"/>
</dbReference>
<feature type="transmembrane region" description="Helical" evidence="7">
    <location>
        <begin position="57"/>
        <end position="80"/>
    </location>
</feature>
<dbReference type="GO" id="GO:0005886">
    <property type="term" value="C:plasma membrane"/>
    <property type="evidence" value="ECO:0007669"/>
    <property type="project" value="UniProtKB-SubCell"/>
</dbReference>
<proteinExistence type="predicted"/>
<dbReference type="InterPro" id="IPR017871">
    <property type="entry name" value="ABC_transporter-like_CS"/>
</dbReference>
<dbReference type="InterPro" id="IPR003439">
    <property type="entry name" value="ABC_transporter-like_ATP-bd"/>
</dbReference>
<dbReference type="SMART" id="SM00382">
    <property type="entry name" value="AAA"/>
    <property type="match status" value="1"/>
</dbReference>
<comment type="caution">
    <text evidence="10">The sequence shown here is derived from an EMBL/GenBank/DDBJ whole genome shotgun (WGS) entry which is preliminary data.</text>
</comment>
<keyword evidence="2 7" id="KW-0812">Transmembrane</keyword>
<dbReference type="Proteomes" id="UP000247523">
    <property type="component" value="Unassembled WGS sequence"/>
</dbReference>
<evidence type="ECO:0000256" key="6">
    <source>
        <dbReference type="ARBA" id="ARBA00023136"/>
    </source>
</evidence>
<comment type="subcellular location">
    <subcellularLocation>
        <location evidence="1">Cell membrane</location>
        <topology evidence="1">Multi-pass membrane protein</topology>
    </subcellularLocation>
</comment>
<evidence type="ECO:0000256" key="1">
    <source>
        <dbReference type="ARBA" id="ARBA00004651"/>
    </source>
</evidence>
<evidence type="ECO:0000256" key="5">
    <source>
        <dbReference type="ARBA" id="ARBA00022989"/>
    </source>
</evidence>
<dbReference type="PROSITE" id="PS00211">
    <property type="entry name" value="ABC_TRANSPORTER_1"/>
    <property type="match status" value="1"/>
</dbReference>